<name>A0A8D8F4F2_CULPI</name>
<feature type="compositionally biased region" description="Basic residues" evidence="1">
    <location>
        <begin position="21"/>
        <end position="34"/>
    </location>
</feature>
<protein>
    <submittedName>
        <fullName evidence="2">(northern house mosquito) hypothetical protein</fullName>
    </submittedName>
</protein>
<evidence type="ECO:0000256" key="1">
    <source>
        <dbReference type="SAM" id="MobiDB-lite"/>
    </source>
</evidence>
<proteinExistence type="predicted"/>
<accession>A0A8D8F4F2</accession>
<evidence type="ECO:0000313" key="2">
    <source>
        <dbReference type="EMBL" id="CAG6458006.1"/>
    </source>
</evidence>
<reference evidence="2" key="1">
    <citation type="submission" date="2021-05" db="EMBL/GenBank/DDBJ databases">
        <authorList>
            <person name="Alioto T."/>
            <person name="Alioto T."/>
            <person name="Gomez Garrido J."/>
        </authorList>
    </citation>
    <scope>NUCLEOTIDE SEQUENCE</scope>
</reference>
<dbReference type="EMBL" id="HBUE01033904">
    <property type="protein sequence ID" value="CAG6458006.1"/>
    <property type="molecule type" value="Transcribed_RNA"/>
</dbReference>
<sequence length="103" mass="11820">MNTELEQKTCLTHELLARAHTHTTKRRANKKKCHPLSNDALIESRSAPPSRSLAHSLTQRTTLTRNQPRRKKNRKHSLILTRAHAAIALTPAQTRNEKFTPKR</sequence>
<feature type="compositionally biased region" description="Basic residues" evidence="1">
    <location>
        <begin position="67"/>
        <end position="76"/>
    </location>
</feature>
<organism evidence="2">
    <name type="scientific">Culex pipiens</name>
    <name type="common">House mosquito</name>
    <dbReference type="NCBI Taxonomy" id="7175"/>
    <lineage>
        <taxon>Eukaryota</taxon>
        <taxon>Metazoa</taxon>
        <taxon>Ecdysozoa</taxon>
        <taxon>Arthropoda</taxon>
        <taxon>Hexapoda</taxon>
        <taxon>Insecta</taxon>
        <taxon>Pterygota</taxon>
        <taxon>Neoptera</taxon>
        <taxon>Endopterygota</taxon>
        <taxon>Diptera</taxon>
        <taxon>Nematocera</taxon>
        <taxon>Culicoidea</taxon>
        <taxon>Culicidae</taxon>
        <taxon>Culicinae</taxon>
        <taxon>Culicini</taxon>
        <taxon>Culex</taxon>
        <taxon>Culex</taxon>
    </lineage>
</organism>
<dbReference type="AlphaFoldDB" id="A0A8D8F4F2"/>
<feature type="compositionally biased region" description="Polar residues" evidence="1">
    <location>
        <begin position="47"/>
        <end position="66"/>
    </location>
</feature>
<feature type="region of interest" description="Disordered" evidence="1">
    <location>
        <begin position="21"/>
        <end position="76"/>
    </location>
</feature>